<sequence>MYLPAQRYLILDELAGFFKDVREGGRFFAGFDHADKARAEDAERRHRTGERASALHRFPQPRIDRLEVFIARLFLQQPQHFGHGEPAAHEG</sequence>
<protein>
    <submittedName>
        <fullName evidence="1">Uncharacterized protein</fullName>
    </submittedName>
</protein>
<gene>
    <name evidence="1" type="ORF">SDC9_211773</name>
</gene>
<reference evidence="1" key="1">
    <citation type="submission" date="2019-08" db="EMBL/GenBank/DDBJ databases">
        <authorList>
            <person name="Kucharzyk K."/>
            <person name="Murdoch R.W."/>
            <person name="Higgins S."/>
            <person name="Loffler F."/>
        </authorList>
    </citation>
    <scope>NUCLEOTIDE SEQUENCE</scope>
</reference>
<name>A0A645JWG6_9ZZZZ</name>
<organism evidence="1">
    <name type="scientific">bioreactor metagenome</name>
    <dbReference type="NCBI Taxonomy" id="1076179"/>
    <lineage>
        <taxon>unclassified sequences</taxon>
        <taxon>metagenomes</taxon>
        <taxon>ecological metagenomes</taxon>
    </lineage>
</organism>
<accession>A0A645JWG6</accession>
<dbReference type="EMBL" id="VSSQ01144306">
    <property type="protein sequence ID" value="MPN64004.1"/>
    <property type="molecule type" value="Genomic_DNA"/>
</dbReference>
<evidence type="ECO:0000313" key="1">
    <source>
        <dbReference type="EMBL" id="MPN64004.1"/>
    </source>
</evidence>
<comment type="caution">
    <text evidence="1">The sequence shown here is derived from an EMBL/GenBank/DDBJ whole genome shotgun (WGS) entry which is preliminary data.</text>
</comment>
<dbReference type="AlphaFoldDB" id="A0A645JWG6"/>
<proteinExistence type="predicted"/>